<accession>A0A2T5XT26</accession>
<evidence type="ECO:0000313" key="1">
    <source>
        <dbReference type="EMBL" id="PTX05547.1"/>
    </source>
</evidence>
<gene>
    <name evidence="1" type="ORF">C8P65_1112</name>
</gene>
<dbReference type="GeneID" id="300784920"/>
<sequence length="132" mass="15402">MIYERADADKTNMGLNTWKDAPKGKIYPFDVVVAKNYLTEDEMAQLQRLVSAYLDMAEDMALRHIPMTMSDWEQRLNRFLAFADRQVLQDAGKITAEIARAHALSEFEKYRIVQDRLFESDFDKFIENSLLS</sequence>
<dbReference type="Proteomes" id="UP000243985">
    <property type="component" value="Unassembled WGS sequence"/>
</dbReference>
<organism evidence="1 2">
    <name type="scientific">Capnocytophaga leadbetteri</name>
    <dbReference type="NCBI Taxonomy" id="327575"/>
    <lineage>
        <taxon>Bacteria</taxon>
        <taxon>Pseudomonadati</taxon>
        <taxon>Bacteroidota</taxon>
        <taxon>Flavobacteriia</taxon>
        <taxon>Flavobacteriales</taxon>
        <taxon>Flavobacteriaceae</taxon>
        <taxon>Capnocytophaga</taxon>
    </lineage>
</organism>
<dbReference type="PANTHER" id="PTHR35810">
    <property type="entry name" value="CYTOPLASMIC PROTEIN-RELATED"/>
    <property type="match status" value="1"/>
</dbReference>
<dbReference type="RefSeq" id="WP_245887375.1">
    <property type="nucleotide sequence ID" value="NZ_QBKG01000011.1"/>
</dbReference>
<comment type="caution">
    <text evidence="1">The sequence shown here is derived from an EMBL/GenBank/DDBJ whole genome shotgun (WGS) entry which is preliminary data.</text>
</comment>
<dbReference type="PANTHER" id="PTHR35810:SF1">
    <property type="entry name" value="CYTOPLASMIC PROTEIN"/>
    <property type="match status" value="1"/>
</dbReference>
<dbReference type="Pfam" id="PF13310">
    <property type="entry name" value="Virulence_RhuM"/>
    <property type="match status" value="1"/>
</dbReference>
<dbReference type="EMBL" id="QBKG01000011">
    <property type="protein sequence ID" value="PTX05547.1"/>
    <property type="molecule type" value="Genomic_DNA"/>
</dbReference>
<evidence type="ECO:0000313" key="2">
    <source>
        <dbReference type="Proteomes" id="UP000243985"/>
    </source>
</evidence>
<name>A0A2T5XT26_9FLAO</name>
<dbReference type="AlphaFoldDB" id="A0A2T5XT26"/>
<proteinExistence type="predicted"/>
<dbReference type="InterPro" id="IPR011204">
    <property type="entry name" value="Virulence_RhuM-like"/>
</dbReference>
<reference evidence="1 2" key="1">
    <citation type="submission" date="2018-04" db="EMBL/GenBank/DDBJ databases">
        <title>Genomic Encyclopedia of Archaeal and Bacterial Type Strains, Phase II (KMG-II): from individual species to whole genera.</title>
        <authorList>
            <person name="Goeker M."/>
        </authorList>
    </citation>
    <scope>NUCLEOTIDE SEQUENCE [LARGE SCALE GENOMIC DNA]</scope>
    <source>
        <strain evidence="1 2">DSM 22902</strain>
    </source>
</reference>
<protein>
    <submittedName>
        <fullName evidence="1">Virulence RhuM family protein</fullName>
    </submittedName>
</protein>